<dbReference type="OrthoDB" id="193499at2759"/>
<dbReference type="PANTHER" id="PTHR11071:SF561">
    <property type="entry name" value="PEPTIDYL-PROLYL CIS-TRANS ISOMERASE D-RELATED"/>
    <property type="match status" value="1"/>
</dbReference>
<keyword evidence="2" id="KW-0472">Membrane</keyword>
<dbReference type="InterPro" id="IPR003609">
    <property type="entry name" value="Pan_app"/>
</dbReference>
<dbReference type="GO" id="GO:0005737">
    <property type="term" value="C:cytoplasm"/>
    <property type="evidence" value="ECO:0007669"/>
    <property type="project" value="TreeGrafter"/>
</dbReference>
<keyword evidence="2" id="KW-0812">Transmembrane</keyword>
<dbReference type="GeneID" id="25735111"/>
<sequence>MAALSGVNGSSPAPRGLLRRGRAAWAAADASLVVIFAVAFLSSLSGFMWGSALGLHSQLHAPAVDELGLRHKDTSITEALEDRALRQAALREAQEGLGPEDPCHTEEHAEFGGDFVVKWGEGHLKDTAAECCAACSNYMKCNVWVWCADPGGCEDGRKHKECWLKQQKSFNPAHITGIRGPSVKWTSGARFTNEEALRQVAADYERRLRLRANASLPLVYLDVGIKGKYVGRIEIVLFTHISPRAAENYRQLCTGEHGIAKPGHEGAGRPYHFKGRPFYRIIDGFIDQSGVDVDSVFGGEFKDDAAGLRLKHDRIGLLSMANAGPNTNTAHFSIMLGPASHLDGSYTIFGEVVTGLKVVKAVNALAKGKPDNTANADDGAFIIDSGQLRRGAPVTQEMLAA</sequence>
<proteinExistence type="inferred from homology"/>
<evidence type="ECO:0000313" key="4">
    <source>
        <dbReference type="EMBL" id="KIZ05729.1"/>
    </source>
</evidence>
<comment type="similarity">
    <text evidence="1">Belongs to the cyclophilin-type PPIase family.</text>
</comment>
<dbReference type="InterPro" id="IPR002130">
    <property type="entry name" value="Cyclophilin-type_PPIase_dom"/>
</dbReference>
<dbReference type="EMBL" id="KK100464">
    <property type="protein sequence ID" value="KIZ05729.1"/>
    <property type="molecule type" value="Genomic_DNA"/>
</dbReference>
<name>A0A0D2LGW3_9CHLO</name>
<dbReference type="Gene3D" id="2.40.100.10">
    <property type="entry name" value="Cyclophilin-like"/>
    <property type="match status" value="1"/>
</dbReference>
<dbReference type="EC" id="5.2.1.8" evidence="4"/>
<dbReference type="GO" id="GO:0003755">
    <property type="term" value="F:peptidyl-prolyl cis-trans isomerase activity"/>
    <property type="evidence" value="ECO:0007669"/>
    <property type="project" value="UniProtKB-EC"/>
</dbReference>
<dbReference type="PANTHER" id="PTHR11071">
    <property type="entry name" value="PEPTIDYL-PROLYL CIS-TRANS ISOMERASE"/>
    <property type="match status" value="1"/>
</dbReference>
<dbReference type="Gene3D" id="3.50.4.10">
    <property type="entry name" value="Hepatocyte Growth Factor"/>
    <property type="match status" value="1"/>
</dbReference>
<feature type="domain" description="PPIase cyclophilin-type" evidence="3">
    <location>
        <begin position="220"/>
        <end position="387"/>
    </location>
</feature>
<dbReference type="KEGG" id="mng:MNEG_2233"/>
<dbReference type="Proteomes" id="UP000054498">
    <property type="component" value="Unassembled WGS sequence"/>
</dbReference>
<dbReference type="STRING" id="145388.A0A0D2LGW3"/>
<evidence type="ECO:0000256" key="2">
    <source>
        <dbReference type="SAM" id="Phobius"/>
    </source>
</evidence>
<dbReference type="GO" id="GO:0006457">
    <property type="term" value="P:protein folding"/>
    <property type="evidence" value="ECO:0007669"/>
    <property type="project" value="TreeGrafter"/>
</dbReference>
<reference evidence="4 5" key="1">
    <citation type="journal article" date="2013" name="BMC Genomics">
        <title>Reconstruction of the lipid metabolism for the microalga Monoraphidium neglectum from its genome sequence reveals characteristics suitable for biofuel production.</title>
        <authorList>
            <person name="Bogen C."/>
            <person name="Al-Dilaimi A."/>
            <person name="Albersmeier A."/>
            <person name="Wichmann J."/>
            <person name="Grundmann M."/>
            <person name="Rupp O."/>
            <person name="Lauersen K.J."/>
            <person name="Blifernez-Klassen O."/>
            <person name="Kalinowski J."/>
            <person name="Goesmann A."/>
            <person name="Mussgnug J.H."/>
            <person name="Kruse O."/>
        </authorList>
    </citation>
    <scope>NUCLEOTIDE SEQUENCE [LARGE SCALE GENOMIC DNA]</scope>
    <source>
        <strain evidence="4 5">SAG 48.87</strain>
    </source>
</reference>
<dbReference type="RefSeq" id="XP_013904748.1">
    <property type="nucleotide sequence ID" value="XM_014049294.1"/>
</dbReference>
<dbReference type="Pfam" id="PF14295">
    <property type="entry name" value="PAN_4"/>
    <property type="match status" value="1"/>
</dbReference>
<evidence type="ECO:0000256" key="1">
    <source>
        <dbReference type="ARBA" id="ARBA00007365"/>
    </source>
</evidence>
<accession>A0A0D2LGW3</accession>
<dbReference type="SUPFAM" id="SSF50891">
    <property type="entry name" value="Cyclophilin-like"/>
    <property type="match status" value="1"/>
</dbReference>
<keyword evidence="4" id="KW-0413">Isomerase</keyword>
<gene>
    <name evidence="4" type="ORF">MNEG_2233</name>
</gene>
<keyword evidence="5" id="KW-1185">Reference proteome</keyword>
<dbReference type="AlphaFoldDB" id="A0A0D2LGW3"/>
<keyword evidence="2" id="KW-1133">Transmembrane helix</keyword>
<dbReference type="Pfam" id="PF00160">
    <property type="entry name" value="Pro_isomerase"/>
    <property type="match status" value="1"/>
</dbReference>
<feature type="transmembrane region" description="Helical" evidence="2">
    <location>
        <begin position="24"/>
        <end position="49"/>
    </location>
</feature>
<dbReference type="GO" id="GO:0016018">
    <property type="term" value="F:cyclosporin A binding"/>
    <property type="evidence" value="ECO:0007669"/>
    <property type="project" value="TreeGrafter"/>
</dbReference>
<evidence type="ECO:0000259" key="3">
    <source>
        <dbReference type="PROSITE" id="PS50072"/>
    </source>
</evidence>
<dbReference type="InterPro" id="IPR029000">
    <property type="entry name" value="Cyclophilin-like_dom_sf"/>
</dbReference>
<evidence type="ECO:0000313" key="5">
    <source>
        <dbReference type="Proteomes" id="UP000054498"/>
    </source>
</evidence>
<organism evidence="4 5">
    <name type="scientific">Monoraphidium neglectum</name>
    <dbReference type="NCBI Taxonomy" id="145388"/>
    <lineage>
        <taxon>Eukaryota</taxon>
        <taxon>Viridiplantae</taxon>
        <taxon>Chlorophyta</taxon>
        <taxon>core chlorophytes</taxon>
        <taxon>Chlorophyceae</taxon>
        <taxon>CS clade</taxon>
        <taxon>Sphaeropleales</taxon>
        <taxon>Selenastraceae</taxon>
        <taxon>Monoraphidium</taxon>
    </lineage>
</organism>
<dbReference type="PROSITE" id="PS50072">
    <property type="entry name" value="CSA_PPIASE_2"/>
    <property type="match status" value="1"/>
</dbReference>
<protein>
    <submittedName>
        <fullName evidence="4">Peptidylprolyl isomerase D (Cyclophilin D)</fullName>
        <ecNumber evidence="4">5.2.1.8</ecNumber>
    </submittedName>
</protein>
<dbReference type="PRINTS" id="PR00153">
    <property type="entry name" value="CSAPPISMRASE"/>
</dbReference>